<feature type="domain" description="AB hydrolase-1" evidence="2">
    <location>
        <begin position="55"/>
        <end position="155"/>
    </location>
</feature>
<dbReference type="InterPro" id="IPR000073">
    <property type="entry name" value="AB_hydrolase_1"/>
</dbReference>
<keyword evidence="3" id="KW-0378">Hydrolase</keyword>
<dbReference type="GO" id="GO:0016020">
    <property type="term" value="C:membrane"/>
    <property type="evidence" value="ECO:0007669"/>
    <property type="project" value="TreeGrafter"/>
</dbReference>
<dbReference type="RefSeq" id="WP_239989161.1">
    <property type="nucleotide sequence ID" value="NZ_CP022203.1"/>
</dbReference>
<evidence type="ECO:0000313" key="4">
    <source>
        <dbReference type="Proteomes" id="UP000217343"/>
    </source>
</evidence>
<evidence type="ECO:0000259" key="2">
    <source>
        <dbReference type="Pfam" id="PF00561"/>
    </source>
</evidence>
<evidence type="ECO:0000256" key="1">
    <source>
        <dbReference type="SAM" id="MobiDB-lite"/>
    </source>
</evidence>
<reference evidence="3 4" key="1">
    <citation type="submission" date="2017-06" db="EMBL/GenBank/DDBJ databases">
        <title>Sequencing and comparative analysis of myxobacterial genomes.</title>
        <authorList>
            <person name="Rupp O."/>
            <person name="Goesmann A."/>
            <person name="Sogaard-Andersen L."/>
        </authorList>
    </citation>
    <scope>NUCLEOTIDE SEQUENCE [LARGE SCALE GENOMIC DNA]</scope>
    <source>
        <strain evidence="3 4">DSM 14697</strain>
    </source>
</reference>
<dbReference type="SUPFAM" id="SSF53474">
    <property type="entry name" value="alpha/beta-Hydrolases"/>
    <property type="match status" value="1"/>
</dbReference>
<organism evidence="3 4">
    <name type="scientific">Corallococcus macrosporus DSM 14697</name>
    <dbReference type="NCBI Taxonomy" id="1189310"/>
    <lineage>
        <taxon>Bacteria</taxon>
        <taxon>Pseudomonadati</taxon>
        <taxon>Myxococcota</taxon>
        <taxon>Myxococcia</taxon>
        <taxon>Myxococcales</taxon>
        <taxon>Cystobacterineae</taxon>
        <taxon>Myxococcaceae</taxon>
        <taxon>Corallococcus</taxon>
    </lineage>
</organism>
<gene>
    <name evidence="3" type="ORF">MYMAC_006498</name>
</gene>
<dbReference type="GO" id="GO:0016787">
    <property type="term" value="F:hydrolase activity"/>
    <property type="evidence" value="ECO:0007669"/>
    <property type="project" value="UniProtKB-KW"/>
</dbReference>
<protein>
    <submittedName>
        <fullName evidence="3">Hydrolase</fullName>
    </submittedName>
</protein>
<keyword evidence="4" id="KW-1185">Reference proteome</keyword>
<evidence type="ECO:0000313" key="3">
    <source>
        <dbReference type="EMBL" id="ATB50841.1"/>
    </source>
</evidence>
<dbReference type="PANTHER" id="PTHR43798:SF33">
    <property type="entry name" value="HYDROLASE, PUTATIVE (AFU_ORTHOLOGUE AFUA_2G14860)-RELATED"/>
    <property type="match status" value="1"/>
</dbReference>
<dbReference type="Proteomes" id="UP000217343">
    <property type="component" value="Chromosome"/>
</dbReference>
<dbReference type="PROSITE" id="PS51257">
    <property type="entry name" value="PROKAR_LIPOPROTEIN"/>
    <property type="match status" value="1"/>
</dbReference>
<dbReference type="EMBL" id="CP022203">
    <property type="protein sequence ID" value="ATB50841.1"/>
    <property type="molecule type" value="Genomic_DNA"/>
</dbReference>
<dbReference type="KEGG" id="mmas:MYMAC_006498"/>
<dbReference type="InterPro" id="IPR050266">
    <property type="entry name" value="AB_hydrolase_sf"/>
</dbReference>
<accession>A0A250K5D1</accession>
<feature type="region of interest" description="Disordered" evidence="1">
    <location>
        <begin position="334"/>
        <end position="360"/>
    </location>
</feature>
<sequence length="360" mass="38451">MRTTLLGAALVLLAACDSSPPGPTPDDPSSLHRVSRVEAVPGVELEVLDFGGEGPALVFLAGMGSTAHIYDDLALEFRDTHHVYALTRRGYGASAWPDTGYDTATLAMDVLGALDALGVSKASFAGHSLAGDELTWLALHHPERVEALVYLDATDSRGEIAAFLEGAPLPPLPFSVLDGLPSRQAVAEQLARDLGGGLPAHEVEQAYEFDAATGAYLRERRHPGATEQSVRGAAIMDLTKVRGPVLSLSDGQGFTAWVEALAAAEALPLEFREKARDFLPYIRQHETDLAAALRSHPGWTHLELEGAGHYIWLTNRAEVVARMRGFLATTATPWRLPGQDTPGQTGAHRGFSSAARSTPR</sequence>
<dbReference type="PANTHER" id="PTHR43798">
    <property type="entry name" value="MONOACYLGLYCEROL LIPASE"/>
    <property type="match status" value="1"/>
</dbReference>
<dbReference type="Gene3D" id="3.40.50.1820">
    <property type="entry name" value="alpha/beta hydrolase"/>
    <property type="match status" value="1"/>
</dbReference>
<dbReference type="Pfam" id="PF00561">
    <property type="entry name" value="Abhydrolase_1"/>
    <property type="match status" value="1"/>
</dbReference>
<proteinExistence type="predicted"/>
<dbReference type="InterPro" id="IPR029058">
    <property type="entry name" value="AB_hydrolase_fold"/>
</dbReference>
<name>A0A250K5D1_9BACT</name>
<dbReference type="AlphaFoldDB" id="A0A250K5D1"/>